<evidence type="ECO:0000256" key="1">
    <source>
        <dbReference type="ARBA" id="ARBA00023015"/>
    </source>
</evidence>
<reference evidence="5" key="2">
    <citation type="journal article" date="2021" name="PeerJ">
        <title>Extensive microbial diversity within the chicken gut microbiome revealed by metagenomics and culture.</title>
        <authorList>
            <person name="Gilroy R."/>
            <person name="Ravi A."/>
            <person name="Getino M."/>
            <person name="Pursley I."/>
            <person name="Horton D.L."/>
            <person name="Alikhan N.F."/>
            <person name="Baker D."/>
            <person name="Gharbi K."/>
            <person name="Hall N."/>
            <person name="Watson M."/>
            <person name="Adriaenssens E.M."/>
            <person name="Foster-Nyarko E."/>
            <person name="Jarju S."/>
            <person name="Secka A."/>
            <person name="Antonio M."/>
            <person name="Oren A."/>
            <person name="Chaudhuri R.R."/>
            <person name="La Ragione R."/>
            <person name="Hildebrand F."/>
            <person name="Pallen M.J."/>
        </authorList>
    </citation>
    <scope>NUCLEOTIDE SEQUENCE</scope>
    <source>
        <strain evidence="5">14700</strain>
    </source>
</reference>
<feature type="domain" description="HTH marR-type" evidence="4">
    <location>
        <begin position="3"/>
        <end position="135"/>
    </location>
</feature>
<keyword evidence="3" id="KW-0804">Transcription</keyword>
<dbReference type="PROSITE" id="PS01117">
    <property type="entry name" value="HTH_MARR_1"/>
    <property type="match status" value="1"/>
</dbReference>
<dbReference type="PROSITE" id="PS50995">
    <property type="entry name" value="HTH_MARR_2"/>
    <property type="match status" value="1"/>
</dbReference>
<gene>
    <name evidence="5" type="ORF">IAA72_03155</name>
</gene>
<keyword evidence="2" id="KW-0238">DNA-binding</keyword>
<dbReference type="PANTHER" id="PTHR42756:SF1">
    <property type="entry name" value="TRANSCRIPTIONAL REPRESSOR OF EMRAB OPERON"/>
    <property type="match status" value="1"/>
</dbReference>
<comment type="caution">
    <text evidence="5">The sequence shown here is derived from an EMBL/GenBank/DDBJ whole genome shotgun (WGS) entry which is preliminary data.</text>
</comment>
<dbReference type="Proteomes" id="UP000810292">
    <property type="component" value="Unassembled WGS sequence"/>
</dbReference>
<name>A0A9D9NCI9_9SPIO</name>
<sequence>MVNDMLLFAVGSVGRIARKIGDKNVRAIGLTSAQLRILFFLEEKDNVCQHDIENEFSMSRSAVSGMLDGMESDGLIVREKTDDDKRRRIICITDYGKSKLNAARKQISETEALVLSALSGDEKQQLIAMLDRIRNVLEESYAENTSFKS</sequence>
<dbReference type="Pfam" id="PF12802">
    <property type="entry name" value="MarR_2"/>
    <property type="match status" value="1"/>
</dbReference>
<accession>A0A9D9NCI9</accession>
<evidence type="ECO:0000256" key="2">
    <source>
        <dbReference type="ARBA" id="ARBA00023125"/>
    </source>
</evidence>
<dbReference type="SUPFAM" id="SSF46785">
    <property type="entry name" value="Winged helix' DNA-binding domain"/>
    <property type="match status" value="1"/>
</dbReference>
<dbReference type="InterPro" id="IPR036390">
    <property type="entry name" value="WH_DNA-bd_sf"/>
</dbReference>
<dbReference type="InterPro" id="IPR036388">
    <property type="entry name" value="WH-like_DNA-bd_sf"/>
</dbReference>
<evidence type="ECO:0000313" key="5">
    <source>
        <dbReference type="EMBL" id="MBO8468767.1"/>
    </source>
</evidence>
<dbReference type="EMBL" id="JADIMF010000050">
    <property type="protein sequence ID" value="MBO8468767.1"/>
    <property type="molecule type" value="Genomic_DNA"/>
</dbReference>
<dbReference type="SMART" id="SM00347">
    <property type="entry name" value="HTH_MARR"/>
    <property type="match status" value="1"/>
</dbReference>
<dbReference type="GO" id="GO:0003700">
    <property type="term" value="F:DNA-binding transcription factor activity"/>
    <property type="evidence" value="ECO:0007669"/>
    <property type="project" value="InterPro"/>
</dbReference>
<dbReference type="GO" id="GO:0003677">
    <property type="term" value="F:DNA binding"/>
    <property type="evidence" value="ECO:0007669"/>
    <property type="project" value="UniProtKB-KW"/>
</dbReference>
<dbReference type="Gene3D" id="1.10.10.10">
    <property type="entry name" value="Winged helix-like DNA-binding domain superfamily/Winged helix DNA-binding domain"/>
    <property type="match status" value="1"/>
</dbReference>
<dbReference type="InterPro" id="IPR000835">
    <property type="entry name" value="HTH_MarR-typ"/>
</dbReference>
<evidence type="ECO:0000259" key="4">
    <source>
        <dbReference type="PROSITE" id="PS50995"/>
    </source>
</evidence>
<protein>
    <submittedName>
        <fullName evidence="5">Winged helix-turn-helix transcriptional regulator</fullName>
    </submittedName>
</protein>
<evidence type="ECO:0000313" key="6">
    <source>
        <dbReference type="Proteomes" id="UP000810292"/>
    </source>
</evidence>
<reference evidence="5" key="1">
    <citation type="submission" date="2020-10" db="EMBL/GenBank/DDBJ databases">
        <authorList>
            <person name="Gilroy R."/>
        </authorList>
    </citation>
    <scope>NUCLEOTIDE SEQUENCE</scope>
    <source>
        <strain evidence="5">14700</strain>
    </source>
</reference>
<keyword evidence="1" id="KW-0805">Transcription regulation</keyword>
<dbReference type="InterPro" id="IPR023187">
    <property type="entry name" value="Tscrpt_reg_MarR-type_CS"/>
</dbReference>
<dbReference type="PRINTS" id="PR00598">
    <property type="entry name" value="HTHMARR"/>
</dbReference>
<organism evidence="5 6">
    <name type="scientific">Candidatus Ornithospirochaeta stercoravium</name>
    <dbReference type="NCBI Taxonomy" id="2840897"/>
    <lineage>
        <taxon>Bacteria</taxon>
        <taxon>Pseudomonadati</taxon>
        <taxon>Spirochaetota</taxon>
        <taxon>Spirochaetia</taxon>
        <taxon>Spirochaetales</taxon>
        <taxon>Spirochaetaceae</taxon>
        <taxon>Spirochaetaceae incertae sedis</taxon>
        <taxon>Candidatus Ornithospirochaeta</taxon>
    </lineage>
</organism>
<proteinExistence type="predicted"/>
<dbReference type="PANTHER" id="PTHR42756">
    <property type="entry name" value="TRANSCRIPTIONAL REGULATOR, MARR"/>
    <property type="match status" value="1"/>
</dbReference>
<evidence type="ECO:0000256" key="3">
    <source>
        <dbReference type="ARBA" id="ARBA00023163"/>
    </source>
</evidence>
<dbReference type="AlphaFoldDB" id="A0A9D9NCI9"/>